<accession>A0A6V7VEV3</accession>
<comment type="caution">
    <text evidence="1">The sequence shown here is derived from an EMBL/GenBank/DDBJ whole genome shotgun (WGS) entry which is preliminary data.</text>
</comment>
<dbReference type="EMBL" id="CAJEWN010000208">
    <property type="protein sequence ID" value="CAD2172904.1"/>
    <property type="molecule type" value="Genomic_DNA"/>
</dbReference>
<protein>
    <submittedName>
        <fullName evidence="1">Uncharacterized protein</fullName>
    </submittedName>
</protein>
<sequence length="56" mass="6947">MSRKFFNFLGHFQLFEFDTWNSKLLGLWIISKHLICLHIRHIFRFFALDLKMTKIF</sequence>
<evidence type="ECO:0000313" key="2">
    <source>
        <dbReference type="Proteomes" id="UP000580250"/>
    </source>
</evidence>
<gene>
    <name evidence="1" type="ORF">MENT_LOCUS24477</name>
</gene>
<proteinExistence type="predicted"/>
<name>A0A6V7VEV3_MELEN</name>
<evidence type="ECO:0000313" key="1">
    <source>
        <dbReference type="EMBL" id="CAD2172904.1"/>
    </source>
</evidence>
<organism evidence="1 2">
    <name type="scientific">Meloidogyne enterolobii</name>
    <name type="common">Root-knot nematode worm</name>
    <name type="synonym">Meloidogyne mayaguensis</name>
    <dbReference type="NCBI Taxonomy" id="390850"/>
    <lineage>
        <taxon>Eukaryota</taxon>
        <taxon>Metazoa</taxon>
        <taxon>Ecdysozoa</taxon>
        <taxon>Nematoda</taxon>
        <taxon>Chromadorea</taxon>
        <taxon>Rhabditida</taxon>
        <taxon>Tylenchina</taxon>
        <taxon>Tylenchomorpha</taxon>
        <taxon>Tylenchoidea</taxon>
        <taxon>Meloidogynidae</taxon>
        <taxon>Meloidogyninae</taxon>
        <taxon>Meloidogyne</taxon>
    </lineage>
</organism>
<reference evidence="1 2" key="1">
    <citation type="submission" date="2020-08" db="EMBL/GenBank/DDBJ databases">
        <authorList>
            <person name="Koutsovoulos G."/>
            <person name="Danchin GJ E."/>
        </authorList>
    </citation>
    <scope>NUCLEOTIDE SEQUENCE [LARGE SCALE GENOMIC DNA]</scope>
</reference>
<dbReference type="AlphaFoldDB" id="A0A6V7VEV3"/>
<dbReference type="Proteomes" id="UP000580250">
    <property type="component" value="Unassembled WGS sequence"/>
</dbReference>